<dbReference type="PRINTS" id="PR00347">
    <property type="entry name" value="THAUMATIN"/>
</dbReference>
<dbReference type="InterPro" id="IPR017949">
    <property type="entry name" value="Thaumatin_CS"/>
</dbReference>
<dbReference type="Pfam" id="PF00314">
    <property type="entry name" value="Thaumatin"/>
    <property type="match status" value="1"/>
</dbReference>
<feature type="disulfide bond" evidence="2">
    <location>
        <begin position="82"/>
        <end position="92"/>
    </location>
</feature>
<feature type="disulfide bond" evidence="2">
    <location>
        <begin position="167"/>
        <end position="185"/>
    </location>
</feature>
<dbReference type="SMART" id="SM00205">
    <property type="entry name" value="THN"/>
    <property type="match status" value="1"/>
</dbReference>
<feature type="signal peptide" evidence="3">
    <location>
        <begin position="1"/>
        <end position="21"/>
    </location>
</feature>
<dbReference type="PROSITE" id="PS51367">
    <property type="entry name" value="THAUMATIN_2"/>
    <property type="match status" value="1"/>
</dbReference>
<evidence type="ECO:0000256" key="1">
    <source>
        <dbReference type="ARBA" id="ARBA00010607"/>
    </source>
</evidence>
<evidence type="ECO:0000313" key="4">
    <source>
        <dbReference type="EMBL" id="ADN33945.1"/>
    </source>
</evidence>
<dbReference type="InterPro" id="IPR037176">
    <property type="entry name" value="Osmotin/thaumatin-like_sf"/>
</dbReference>
<accession>E5RDD7</accession>
<feature type="disulfide bond" evidence="2">
    <location>
        <begin position="189"/>
        <end position="198"/>
    </location>
</feature>
<dbReference type="PIRSF" id="PIRSF002703">
    <property type="entry name" value="Thaumatin"/>
    <property type="match status" value="1"/>
</dbReference>
<dbReference type="PROSITE" id="PS00316">
    <property type="entry name" value="THAUMATIN_1"/>
    <property type="match status" value="1"/>
</dbReference>
<feature type="disulfide bond" evidence="2">
    <location>
        <begin position="97"/>
        <end position="104"/>
    </location>
</feature>
<protein>
    <submittedName>
        <fullName evidence="4">Thaumatin-like protein</fullName>
    </submittedName>
</protein>
<reference evidence="4" key="2">
    <citation type="journal article" date="2010" name="BMC Plant Biol.">
        <title>Sequencing of 6.7 Mb of the melon genome using a BAC pooling strategy.</title>
        <authorList>
            <person name="Gonzalez V.M."/>
            <person name="Benjak A."/>
            <person name="Henaff E.M."/>
            <person name="Mir G."/>
            <person name="Casacuberta J.M."/>
            <person name="Garcia-Mas J."/>
            <person name="Puigdomenech P."/>
        </authorList>
    </citation>
    <scope>NUCLEOTIDE SEQUENCE</scope>
    <source>
        <tissue evidence="4">Young leaves</tissue>
    </source>
</reference>
<evidence type="ECO:0000256" key="3">
    <source>
        <dbReference type="SAM" id="SignalP"/>
    </source>
</evidence>
<dbReference type="AlphaFoldDB" id="E5RDD7"/>
<feature type="chain" id="PRO_5003198246" evidence="3">
    <location>
        <begin position="22"/>
        <end position="255"/>
    </location>
</feature>
<feature type="disulfide bond" evidence="2">
    <location>
        <begin position="159"/>
        <end position="222"/>
    </location>
</feature>
<keyword evidence="3" id="KW-0732">Signal</keyword>
<evidence type="ECO:0000256" key="2">
    <source>
        <dbReference type="PIRSR" id="PIRSR002703-1"/>
    </source>
</evidence>
<feature type="disulfide bond" evidence="2">
    <location>
        <begin position="154"/>
        <end position="239"/>
    </location>
</feature>
<proteinExistence type="inferred from homology"/>
<keyword evidence="2" id="KW-1015">Disulfide bond</keyword>
<comment type="similarity">
    <text evidence="1">Belongs to the thaumatin family.</text>
</comment>
<dbReference type="FunFam" id="2.60.110.10:FF:000001">
    <property type="entry name" value="THAUMATIN-LIKE PROTEIN 1"/>
    <property type="match status" value="1"/>
</dbReference>
<sequence>MASISSSLLSLLLLLFPFISGVVNSSTFTILNQCDYTVWPGVLSGAGTSQLSTTGFVLEKGQSNAITMPPGWSGRIWGRTYCSQDATGRFSCATADCGSGIVECNGAGATPPATLAEFTLNGAGGLDFYDVSLVDGYNVPMLITPQDGTGGGNCTTIGCATDLNSECPAELRVVLSDGGERSVACKSACEAFGDAQYCCSGEYGNPNTCRPSSYSELFKSACPQAYSYAYDDGSSTFTCTAANYLITFCPSLSTR</sequence>
<organism evidence="4">
    <name type="scientific">Cucumis melo subsp. melo</name>
    <dbReference type="NCBI Taxonomy" id="412675"/>
    <lineage>
        <taxon>Eukaryota</taxon>
        <taxon>Viridiplantae</taxon>
        <taxon>Streptophyta</taxon>
        <taxon>Embryophyta</taxon>
        <taxon>Tracheophyta</taxon>
        <taxon>Spermatophyta</taxon>
        <taxon>Magnoliopsida</taxon>
        <taxon>eudicotyledons</taxon>
        <taxon>Gunneridae</taxon>
        <taxon>Pentapetalae</taxon>
        <taxon>rosids</taxon>
        <taxon>fabids</taxon>
        <taxon>Cucurbitales</taxon>
        <taxon>Cucurbitaceae</taxon>
        <taxon>Benincaseae</taxon>
        <taxon>Cucumis</taxon>
    </lineage>
</organism>
<feature type="disulfide bond" evidence="2">
    <location>
        <begin position="34"/>
        <end position="249"/>
    </location>
</feature>
<dbReference type="EMBL" id="HM854776">
    <property type="protein sequence ID" value="ADN33945.1"/>
    <property type="molecule type" value="Genomic_DNA"/>
</dbReference>
<feature type="disulfide bond" evidence="2">
    <location>
        <begin position="199"/>
        <end position="209"/>
    </location>
</feature>
<dbReference type="Gene3D" id="2.60.110.10">
    <property type="entry name" value="Thaumatin"/>
    <property type="match status" value="1"/>
</dbReference>
<name>E5RDD7_CUCME</name>
<dbReference type="SUPFAM" id="SSF49870">
    <property type="entry name" value="Osmotin, thaumatin-like protein"/>
    <property type="match status" value="1"/>
</dbReference>
<dbReference type="CDD" id="cd09218">
    <property type="entry name" value="TLP-PA"/>
    <property type="match status" value="1"/>
</dbReference>
<dbReference type="InterPro" id="IPR001938">
    <property type="entry name" value="Thaumatin"/>
</dbReference>
<reference evidence="4" key="1">
    <citation type="journal article" date="2010" name="BMC Genomics">
        <title>Generation of a BAC-based physical map of the melon genome.</title>
        <authorList>
            <person name="Gonzalez V.M."/>
            <person name="Garcia-Mas J."/>
            <person name="Arus P."/>
            <person name="Puigdomenech P."/>
        </authorList>
    </citation>
    <scope>NUCLEOTIDE SEQUENCE</scope>
    <source>
        <tissue evidence="4">Young leaves</tissue>
    </source>
</reference>
<dbReference type="PANTHER" id="PTHR31048">
    <property type="entry name" value="OS03G0233200 PROTEIN"/>
    <property type="match status" value="1"/>
</dbReference>